<proteinExistence type="predicted"/>
<accession>A0A7W6J2L6</accession>
<dbReference type="AlphaFoldDB" id="A0A7W6J2L6"/>
<evidence type="ECO:0000313" key="1">
    <source>
        <dbReference type="EMBL" id="MBB4063628.1"/>
    </source>
</evidence>
<name>A0A7W6J2L6_9HYPH</name>
<dbReference type="EMBL" id="JACIEZ010000001">
    <property type="protein sequence ID" value="MBB4063628.1"/>
    <property type="molecule type" value="Genomic_DNA"/>
</dbReference>
<dbReference type="Proteomes" id="UP000528286">
    <property type="component" value="Unassembled WGS sequence"/>
</dbReference>
<dbReference type="InterPro" id="IPR015797">
    <property type="entry name" value="NUDIX_hydrolase-like_dom_sf"/>
</dbReference>
<comment type="caution">
    <text evidence="1">The sequence shown here is derived from an EMBL/GenBank/DDBJ whole genome shotgun (WGS) entry which is preliminary data.</text>
</comment>
<organism evidence="1 2">
    <name type="scientific">Gellertiella hungarica</name>
    <dbReference type="NCBI Taxonomy" id="1572859"/>
    <lineage>
        <taxon>Bacteria</taxon>
        <taxon>Pseudomonadati</taxon>
        <taxon>Pseudomonadota</taxon>
        <taxon>Alphaproteobacteria</taxon>
        <taxon>Hyphomicrobiales</taxon>
        <taxon>Rhizobiaceae</taxon>
        <taxon>Gellertiella</taxon>
    </lineage>
</organism>
<dbReference type="SUPFAM" id="SSF55811">
    <property type="entry name" value="Nudix"/>
    <property type="match status" value="1"/>
</dbReference>
<sequence length="246" mass="27829">MNQMLLERLATGFPADGSVFPLASASIRVSPDPHPLYVERREEIVANWQAEVARNPFLYNGEMILLRSMSLSGDRLEALGHCVPYATHLWWRKQPDRAGGFHAFSWAVPLTADGALMAIRMGPKTANPGLVYCAAGSLEAEDVRDGIVDLRGNMHREVREETGLDLSEAEEDPCMFGAFRLNTLMMFRFYRFRETAADLEARVRAHMAQDSEQEIDDILAIRSADPQTHRYSQFMLPLLDMVFHRS</sequence>
<reference evidence="1 2" key="1">
    <citation type="submission" date="2020-08" db="EMBL/GenBank/DDBJ databases">
        <title>Genomic Encyclopedia of Type Strains, Phase IV (KMG-IV): sequencing the most valuable type-strain genomes for metagenomic binning, comparative biology and taxonomic classification.</title>
        <authorList>
            <person name="Goeker M."/>
        </authorList>
    </citation>
    <scope>NUCLEOTIDE SEQUENCE [LARGE SCALE GENOMIC DNA]</scope>
    <source>
        <strain evidence="1 2">DSM 29853</strain>
    </source>
</reference>
<evidence type="ECO:0000313" key="2">
    <source>
        <dbReference type="Proteomes" id="UP000528286"/>
    </source>
</evidence>
<keyword evidence="2" id="KW-1185">Reference proteome</keyword>
<protein>
    <submittedName>
        <fullName evidence="1">8-oxo-dGTP pyrophosphatase MutT (NUDIX family)</fullName>
    </submittedName>
</protein>
<dbReference type="RefSeq" id="WP_183364805.1">
    <property type="nucleotide sequence ID" value="NZ_JACIEZ010000001.1"/>
</dbReference>
<gene>
    <name evidence="1" type="ORF">GGR23_000789</name>
</gene>